<reference evidence="1 2" key="1">
    <citation type="submission" date="2020-08" db="EMBL/GenBank/DDBJ databases">
        <title>Plant Genome Project.</title>
        <authorList>
            <person name="Zhang R.-G."/>
        </authorList>
    </citation>
    <scope>NUCLEOTIDE SEQUENCE [LARGE SCALE GENOMIC DNA]</scope>
    <source>
        <tissue evidence="1">Rhizome</tissue>
    </source>
</reference>
<sequence>MARIPPYPFAHNHRFRGRCVDIGTFGCIDFGCRWWRSIELLRSTEYDFHLEHSEQRWRRRELRLRCLPRHEKAGFSVDPVTNGRFHKQERQIVC</sequence>
<protein>
    <submittedName>
        <fullName evidence="1">Uncharacterized protein</fullName>
    </submittedName>
</protein>
<proteinExistence type="predicted"/>
<name>A0A8J5L905_ZINOF</name>
<comment type="caution">
    <text evidence="1">The sequence shown here is derived from an EMBL/GenBank/DDBJ whole genome shotgun (WGS) entry which is preliminary data.</text>
</comment>
<evidence type="ECO:0000313" key="2">
    <source>
        <dbReference type="Proteomes" id="UP000734854"/>
    </source>
</evidence>
<dbReference type="EMBL" id="JACMSC010000010">
    <property type="protein sequence ID" value="KAG6504731.1"/>
    <property type="molecule type" value="Genomic_DNA"/>
</dbReference>
<dbReference type="AlphaFoldDB" id="A0A8J5L905"/>
<gene>
    <name evidence="1" type="ORF">ZIOFF_037078</name>
</gene>
<organism evidence="1 2">
    <name type="scientific">Zingiber officinale</name>
    <name type="common">Ginger</name>
    <name type="synonym">Amomum zingiber</name>
    <dbReference type="NCBI Taxonomy" id="94328"/>
    <lineage>
        <taxon>Eukaryota</taxon>
        <taxon>Viridiplantae</taxon>
        <taxon>Streptophyta</taxon>
        <taxon>Embryophyta</taxon>
        <taxon>Tracheophyta</taxon>
        <taxon>Spermatophyta</taxon>
        <taxon>Magnoliopsida</taxon>
        <taxon>Liliopsida</taxon>
        <taxon>Zingiberales</taxon>
        <taxon>Zingiberaceae</taxon>
        <taxon>Zingiber</taxon>
    </lineage>
</organism>
<accession>A0A8J5L905</accession>
<keyword evidence="2" id="KW-1185">Reference proteome</keyword>
<dbReference type="Proteomes" id="UP000734854">
    <property type="component" value="Unassembled WGS sequence"/>
</dbReference>
<evidence type="ECO:0000313" key="1">
    <source>
        <dbReference type="EMBL" id="KAG6504731.1"/>
    </source>
</evidence>